<feature type="region of interest" description="Disordered" evidence="7">
    <location>
        <begin position="217"/>
        <end position="240"/>
    </location>
</feature>
<dbReference type="InterPro" id="IPR044810">
    <property type="entry name" value="WRKY_plant"/>
</dbReference>
<accession>A0A8T1Y3B5</accession>
<feature type="region of interest" description="Disordered" evidence="7">
    <location>
        <begin position="93"/>
        <end position="129"/>
    </location>
</feature>
<dbReference type="SMART" id="SM00774">
    <property type="entry name" value="WRKY"/>
    <property type="match status" value="1"/>
</dbReference>
<proteinExistence type="inferred from homology"/>
<organism evidence="9 10">
    <name type="scientific">Arabidopsis thaliana x Arabidopsis arenosa</name>
    <dbReference type="NCBI Taxonomy" id="1240361"/>
    <lineage>
        <taxon>Eukaryota</taxon>
        <taxon>Viridiplantae</taxon>
        <taxon>Streptophyta</taxon>
        <taxon>Embryophyta</taxon>
        <taxon>Tracheophyta</taxon>
        <taxon>Spermatophyta</taxon>
        <taxon>Magnoliopsida</taxon>
        <taxon>eudicotyledons</taxon>
        <taxon>Gunneridae</taxon>
        <taxon>Pentapetalae</taxon>
        <taxon>rosids</taxon>
        <taxon>malvids</taxon>
        <taxon>Brassicales</taxon>
        <taxon>Brassicaceae</taxon>
        <taxon>Camelineae</taxon>
        <taxon>Arabidopsis</taxon>
    </lineage>
</organism>
<dbReference type="PROSITE" id="PS50811">
    <property type="entry name" value="WRKY"/>
    <property type="match status" value="1"/>
</dbReference>
<comment type="caution">
    <text evidence="9">The sequence shown here is derived from an EMBL/GenBank/DDBJ whole genome shotgun (WGS) entry which is preliminary data.</text>
</comment>
<dbReference type="GO" id="GO:0010150">
    <property type="term" value="P:leaf senescence"/>
    <property type="evidence" value="ECO:0007669"/>
    <property type="project" value="UniProtKB-ARBA"/>
</dbReference>
<dbReference type="GO" id="GO:0003700">
    <property type="term" value="F:DNA-binding transcription factor activity"/>
    <property type="evidence" value="ECO:0007669"/>
    <property type="project" value="InterPro"/>
</dbReference>
<keyword evidence="10" id="KW-1185">Reference proteome</keyword>
<feature type="compositionally biased region" description="Basic and acidic residues" evidence="7">
    <location>
        <begin position="230"/>
        <end position="239"/>
    </location>
</feature>
<evidence type="ECO:0000256" key="5">
    <source>
        <dbReference type="ARBA" id="ARBA00023242"/>
    </source>
</evidence>
<dbReference type="PANTHER" id="PTHR32096">
    <property type="entry name" value="WRKY TRANSCRIPTION FACTOR 30-RELATED-RELATED"/>
    <property type="match status" value="1"/>
</dbReference>
<feature type="compositionally biased region" description="Polar residues" evidence="7">
    <location>
        <begin position="93"/>
        <end position="108"/>
    </location>
</feature>
<evidence type="ECO:0000259" key="8">
    <source>
        <dbReference type="PROSITE" id="PS50811"/>
    </source>
</evidence>
<keyword evidence="2" id="KW-0805">Transcription regulation</keyword>
<dbReference type="InterPro" id="IPR003657">
    <property type="entry name" value="WRKY_dom"/>
</dbReference>
<feature type="domain" description="WRKY" evidence="8">
    <location>
        <begin position="152"/>
        <end position="215"/>
    </location>
</feature>
<reference evidence="9 10" key="1">
    <citation type="submission" date="2020-12" db="EMBL/GenBank/DDBJ databases">
        <title>Concerted genomic and epigenomic changes stabilize Arabidopsis allopolyploids.</title>
        <authorList>
            <person name="Chen Z."/>
        </authorList>
    </citation>
    <scope>NUCLEOTIDE SEQUENCE [LARGE SCALE GENOMIC DNA]</scope>
    <source>
        <strain evidence="9">Allo738</strain>
        <tissue evidence="9">Leaf</tissue>
    </source>
</reference>
<dbReference type="GO" id="GO:0000976">
    <property type="term" value="F:transcription cis-regulatory region binding"/>
    <property type="evidence" value="ECO:0007669"/>
    <property type="project" value="TreeGrafter"/>
</dbReference>
<keyword evidence="3" id="KW-0238">DNA-binding</keyword>
<dbReference type="GO" id="GO:0009751">
    <property type="term" value="P:response to salicylic acid"/>
    <property type="evidence" value="ECO:0007669"/>
    <property type="project" value="UniProtKB-ARBA"/>
</dbReference>
<dbReference type="Proteomes" id="UP000694240">
    <property type="component" value="Chromosome 12"/>
</dbReference>
<evidence type="ECO:0000256" key="7">
    <source>
        <dbReference type="SAM" id="MobiDB-lite"/>
    </source>
</evidence>
<name>A0A8T1Y3B5_9BRAS</name>
<dbReference type="FunFam" id="2.20.25.80:FF:000009">
    <property type="entry name" value="WRKY transcription factor 53"/>
    <property type="match status" value="1"/>
</dbReference>
<evidence type="ECO:0000313" key="9">
    <source>
        <dbReference type="EMBL" id="KAG7541722.1"/>
    </source>
</evidence>
<keyword evidence="4" id="KW-0804">Transcription</keyword>
<evidence type="ECO:0000256" key="1">
    <source>
        <dbReference type="ARBA" id="ARBA00004123"/>
    </source>
</evidence>
<dbReference type="AlphaFoldDB" id="A0A8T1Y3B5"/>
<dbReference type="Pfam" id="PF03106">
    <property type="entry name" value="WRKY"/>
    <property type="match status" value="1"/>
</dbReference>
<keyword evidence="5" id="KW-0539">Nucleus</keyword>
<dbReference type="GO" id="GO:0005634">
    <property type="term" value="C:nucleus"/>
    <property type="evidence" value="ECO:0007669"/>
    <property type="project" value="UniProtKB-SubCell"/>
</dbReference>
<evidence type="ECO:0000256" key="6">
    <source>
        <dbReference type="ARBA" id="ARBA00060850"/>
    </source>
</evidence>
<dbReference type="GO" id="GO:0042542">
    <property type="term" value="P:response to hydrogen peroxide"/>
    <property type="evidence" value="ECO:0007669"/>
    <property type="project" value="UniProtKB-ARBA"/>
</dbReference>
<dbReference type="GO" id="GO:0010193">
    <property type="term" value="P:response to ozone"/>
    <property type="evidence" value="ECO:0007669"/>
    <property type="project" value="UniProtKB-ARBA"/>
</dbReference>
<sequence>MEGKDLLSWEQKTLLSELINGFEAAKKLQARIGEAPSPSSSFLSPATAVAETNEILVKQIVSSYERSLLLLNWSSSPTVQLIPTPATVVPVANSGSVPESPASINGSPRSEEFADGGGSSESHHRQDYIFNPKKRKMLPKWSEKVRISPERGLEGPQDDVFSWRKYGQKDILGAKFPRSYYRCTHRSTQNCWATKQVQRSDSDATVFEVTYRGTHTCSQAIAPPPPPASPEKKQEDTRVRPAITQKPKDLLESLKSNLTVRTDELDDGKDVFSFPHTPPFYNYGTINGDFGHVESSTPIFDVVDWFNPMVEIDTTFPTFLNESIYY</sequence>
<comment type="subcellular location">
    <subcellularLocation>
        <location evidence="1">Nucleus</location>
    </subcellularLocation>
</comment>
<dbReference type="PANTHER" id="PTHR32096:SF94">
    <property type="entry name" value="WRKY TRANSCRIPTION FACTOR 53-RELATED"/>
    <property type="match status" value="1"/>
</dbReference>
<dbReference type="EMBL" id="JAEFBK010000012">
    <property type="protein sequence ID" value="KAG7541722.1"/>
    <property type="molecule type" value="Genomic_DNA"/>
</dbReference>
<evidence type="ECO:0000256" key="2">
    <source>
        <dbReference type="ARBA" id="ARBA00023015"/>
    </source>
</evidence>
<evidence type="ECO:0000256" key="3">
    <source>
        <dbReference type="ARBA" id="ARBA00023125"/>
    </source>
</evidence>
<comment type="similarity">
    <text evidence="6">Belongs to the WRKY group III family.</text>
</comment>
<evidence type="ECO:0000313" key="10">
    <source>
        <dbReference type="Proteomes" id="UP000694240"/>
    </source>
</evidence>
<evidence type="ECO:0000256" key="4">
    <source>
        <dbReference type="ARBA" id="ARBA00023163"/>
    </source>
</evidence>
<gene>
    <name evidence="9" type="ORF">ISN45_Aa07g017780</name>
</gene>
<protein>
    <submittedName>
        <fullName evidence="9">WRKY domain</fullName>
    </submittedName>
</protein>